<evidence type="ECO:0000313" key="1">
    <source>
        <dbReference type="EMBL" id="OPF17796.1"/>
    </source>
</evidence>
<reference evidence="1 2" key="1">
    <citation type="submission" date="2017-02" db="EMBL/GenBank/DDBJ databases">
        <title>Genome sequence of Microcystis aeruginosa KW.</title>
        <authorList>
            <person name="Oh H.-M."/>
            <person name="Ahn C.-Y."/>
            <person name="Jeong H."/>
            <person name="Srivastava A."/>
            <person name="Lee H.-G."/>
            <person name="Kang S.-R."/>
        </authorList>
    </citation>
    <scope>NUCLEOTIDE SEQUENCE [LARGE SCALE GENOMIC DNA]</scope>
    <source>
        <strain evidence="1 2">KW</strain>
    </source>
</reference>
<name>A0A1V4BTN6_MICAE</name>
<dbReference type="AlphaFoldDB" id="A0A1V4BTN6"/>
<gene>
    <name evidence="1" type="ORF">B1L04_18055</name>
</gene>
<sequence length="112" mass="12413">MAKGFGTATKGHLGYVLLLCPTANTYAANYSLDGEGEEFIGVTNMLEMAQVWTKKNAAREAIIKYADFLIQQLEETPQVNIQIRSLKRLANGKLVTEVLEELTFEQNSASSR</sequence>
<accession>A0A1V4BTN6</accession>
<proteinExistence type="predicted"/>
<dbReference type="RefSeq" id="WP_079208840.1">
    <property type="nucleotide sequence ID" value="NZ_MVGR01000004.1"/>
</dbReference>
<dbReference type="EMBL" id="MVGR01000004">
    <property type="protein sequence ID" value="OPF17796.1"/>
    <property type="molecule type" value="Genomic_DNA"/>
</dbReference>
<dbReference type="Proteomes" id="UP000189835">
    <property type="component" value="Unassembled WGS sequence"/>
</dbReference>
<comment type="caution">
    <text evidence="1">The sequence shown here is derived from an EMBL/GenBank/DDBJ whole genome shotgun (WGS) entry which is preliminary data.</text>
</comment>
<evidence type="ECO:0000313" key="2">
    <source>
        <dbReference type="Proteomes" id="UP000189835"/>
    </source>
</evidence>
<organism evidence="1 2">
    <name type="scientific">Microcystis aeruginosa KW</name>
    <dbReference type="NCBI Taxonomy" id="1960155"/>
    <lineage>
        <taxon>Bacteria</taxon>
        <taxon>Bacillati</taxon>
        <taxon>Cyanobacteriota</taxon>
        <taxon>Cyanophyceae</taxon>
        <taxon>Oscillatoriophycideae</taxon>
        <taxon>Chroococcales</taxon>
        <taxon>Microcystaceae</taxon>
        <taxon>Microcystis</taxon>
    </lineage>
</organism>
<protein>
    <submittedName>
        <fullName evidence="1">Uncharacterized protein</fullName>
    </submittedName>
</protein>